<sequence>MRLKKEEITFLKDSFKTIIKTGKLYLFGSRIDDSKKGGDIDLLIVSNTANKKDIRKFRIEFFKKFGEQKLDIVLDDGSFKNPFIKHILKKAVLL</sequence>
<dbReference type="RefSeq" id="WP_129062177.1">
    <property type="nucleotide sequence ID" value="NZ_NXIE01000004.1"/>
</dbReference>
<dbReference type="AlphaFoldDB" id="A0A4Q1AT58"/>
<dbReference type="InterPro" id="IPR002934">
    <property type="entry name" value="Polymerase_NTP_transf_dom"/>
</dbReference>
<dbReference type="SUPFAM" id="SSF81301">
    <property type="entry name" value="Nucleotidyltransferase"/>
    <property type="match status" value="1"/>
</dbReference>
<proteinExistence type="predicted"/>
<comment type="caution">
    <text evidence="2">The sequence shown here is derived from an EMBL/GenBank/DDBJ whole genome shotgun (WGS) entry which is preliminary data.</text>
</comment>
<gene>
    <name evidence="2" type="ORF">CP965_11120</name>
</gene>
<dbReference type="OrthoDB" id="14556at2"/>
<name>A0A4Q1AT58_9BACT</name>
<dbReference type="Proteomes" id="UP000289718">
    <property type="component" value="Unassembled WGS sequence"/>
</dbReference>
<evidence type="ECO:0000313" key="2">
    <source>
        <dbReference type="EMBL" id="RXK12308.1"/>
    </source>
</evidence>
<dbReference type="EMBL" id="NXIE01000004">
    <property type="protein sequence ID" value="RXK12308.1"/>
    <property type="molecule type" value="Genomic_DNA"/>
</dbReference>
<dbReference type="CDD" id="cd05403">
    <property type="entry name" value="NT_KNTase_like"/>
    <property type="match status" value="1"/>
</dbReference>
<reference evidence="2 3" key="1">
    <citation type="submission" date="2017-09" db="EMBL/GenBank/DDBJ databases">
        <title>Genomics of the genus Arcobacter.</title>
        <authorList>
            <person name="Perez-Cataluna A."/>
            <person name="Figueras M.J."/>
            <person name="Salas-Masso N."/>
        </authorList>
    </citation>
    <scope>NUCLEOTIDE SEQUENCE [LARGE SCALE GENOMIC DNA]</scope>
    <source>
        <strain evidence="2 3">F156-34</strain>
    </source>
</reference>
<dbReference type="Gene3D" id="3.30.460.10">
    <property type="entry name" value="Beta Polymerase, domain 2"/>
    <property type="match status" value="1"/>
</dbReference>
<keyword evidence="3" id="KW-1185">Reference proteome</keyword>
<dbReference type="Pfam" id="PF01909">
    <property type="entry name" value="NTP_transf_2"/>
    <property type="match status" value="1"/>
</dbReference>
<evidence type="ECO:0000259" key="1">
    <source>
        <dbReference type="Pfam" id="PF01909"/>
    </source>
</evidence>
<accession>A0A4Q1AT58</accession>
<dbReference type="InterPro" id="IPR043519">
    <property type="entry name" value="NT_sf"/>
</dbReference>
<evidence type="ECO:0000313" key="3">
    <source>
        <dbReference type="Proteomes" id="UP000289718"/>
    </source>
</evidence>
<feature type="domain" description="Polymerase nucleotidyl transferase" evidence="1">
    <location>
        <begin position="11"/>
        <end position="84"/>
    </location>
</feature>
<organism evidence="2 3">
    <name type="scientific">Halarcobacter mediterraneus</name>
    <dbReference type="NCBI Taxonomy" id="2023153"/>
    <lineage>
        <taxon>Bacteria</taxon>
        <taxon>Pseudomonadati</taxon>
        <taxon>Campylobacterota</taxon>
        <taxon>Epsilonproteobacteria</taxon>
        <taxon>Campylobacterales</taxon>
        <taxon>Arcobacteraceae</taxon>
        <taxon>Halarcobacter</taxon>
    </lineage>
</organism>
<protein>
    <submittedName>
        <fullName evidence="2">DNA polymerase III subunit beta</fullName>
    </submittedName>
</protein>